<sequence>MKWSWRKWNPLARGRSPNLEWEPNSEVNPTGEAPPSLDELNELNELNLHTIQRQSSPRHEVEPMDFGAVSPEFFGASATVKMEMGHHDVESELNEGTSTWQCGLSSACDTFAVNCCRDAEETVGRGTHPSKGLASRPDLVSTGVQTEPISKKCPQAKGPEEDTDVDVDFCTLLNLAEQRRGRVNDTHDTPQAVPAATLPATLPATCPTRPARARKVSVMPSPDDHFLSLERERRAGRTGRSGKHEALQMRTMSPTSPTSEVEYVYLDPSRYFGSKARGGDTPSQMLVWSLTRT</sequence>
<accession>A0A9P1CVJ2</accession>
<gene>
    <name evidence="2" type="ORF">C1SCF055_LOCUS24757</name>
</gene>
<dbReference type="EMBL" id="CAMXCT020002482">
    <property type="protein sequence ID" value="CAL1151835.1"/>
    <property type="molecule type" value="Genomic_DNA"/>
</dbReference>
<dbReference type="Proteomes" id="UP001152797">
    <property type="component" value="Unassembled WGS sequence"/>
</dbReference>
<evidence type="ECO:0000313" key="2">
    <source>
        <dbReference type="EMBL" id="CAI3998460.1"/>
    </source>
</evidence>
<proteinExistence type="predicted"/>
<name>A0A9P1CVJ2_9DINO</name>
<reference evidence="3" key="2">
    <citation type="submission" date="2024-04" db="EMBL/GenBank/DDBJ databases">
        <authorList>
            <person name="Chen Y."/>
            <person name="Shah S."/>
            <person name="Dougan E. K."/>
            <person name="Thang M."/>
            <person name="Chan C."/>
        </authorList>
    </citation>
    <scope>NUCLEOTIDE SEQUENCE [LARGE SCALE GENOMIC DNA]</scope>
</reference>
<protein>
    <submittedName>
        <fullName evidence="2">Uncharacterized protein</fullName>
    </submittedName>
</protein>
<dbReference type="EMBL" id="CAMXCT010002482">
    <property type="protein sequence ID" value="CAI3998460.1"/>
    <property type="molecule type" value="Genomic_DNA"/>
</dbReference>
<keyword evidence="4" id="KW-1185">Reference proteome</keyword>
<evidence type="ECO:0000256" key="1">
    <source>
        <dbReference type="SAM" id="MobiDB-lite"/>
    </source>
</evidence>
<evidence type="ECO:0000313" key="4">
    <source>
        <dbReference type="Proteomes" id="UP001152797"/>
    </source>
</evidence>
<dbReference type="AlphaFoldDB" id="A0A9P1CVJ2"/>
<organism evidence="2">
    <name type="scientific">Cladocopium goreaui</name>
    <dbReference type="NCBI Taxonomy" id="2562237"/>
    <lineage>
        <taxon>Eukaryota</taxon>
        <taxon>Sar</taxon>
        <taxon>Alveolata</taxon>
        <taxon>Dinophyceae</taxon>
        <taxon>Suessiales</taxon>
        <taxon>Symbiodiniaceae</taxon>
        <taxon>Cladocopium</taxon>
    </lineage>
</organism>
<comment type="caution">
    <text evidence="2">The sequence shown here is derived from an EMBL/GenBank/DDBJ whole genome shotgun (WGS) entry which is preliminary data.</text>
</comment>
<feature type="region of interest" description="Disordered" evidence="1">
    <location>
        <begin position="122"/>
        <end position="143"/>
    </location>
</feature>
<evidence type="ECO:0000313" key="3">
    <source>
        <dbReference type="EMBL" id="CAL1151835.1"/>
    </source>
</evidence>
<reference evidence="2" key="1">
    <citation type="submission" date="2022-10" db="EMBL/GenBank/DDBJ databases">
        <authorList>
            <person name="Chen Y."/>
            <person name="Dougan E. K."/>
            <person name="Chan C."/>
            <person name="Rhodes N."/>
            <person name="Thang M."/>
        </authorList>
    </citation>
    <scope>NUCLEOTIDE SEQUENCE</scope>
</reference>
<feature type="region of interest" description="Disordered" evidence="1">
    <location>
        <begin position="1"/>
        <end position="36"/>
    </location>
</feature>
<dbReference type="EMBL" id="CAMXCT030002482">
    <property type="protein sequence ID" value="CAL4785772.1"/>
    <property type="molecule type" value="Genomic_DNA"/>
</dbReference>
<feature type="region of interest" description="Disordered" evidence="1">
    <location>
        <begin position="234"/>
        <end position="255"/>
    </location>
</feature>